<gene>
    <name evidence="2" type="ORF">HEB94_004698</name>
</gene>
<organism evidence="2 3">
    <name type="scientific">Actinopolymorpha pittospori</name>
    <dbReference type="NCBI Taxonomy" id="648752"/>
    <lineage>
        <taxon>Bacteria</taxon>
        <taxon>Bacillati</taxon>
        <taxon>Actinomycetota</taxon>
        <taxon>Actinomycetes</taxon>
        <taxon>Propionibacteriales</taxon>
        <taxon>Actinopolymorphaceae</taxon>
        <taxon>Actinopolymorpha</taxon>
    </lineage>
</organism>
<accession>A0A927MVV0</accession>
<evidence type="ECO:0000313" key="2">
    <source>
        <dbReference type="EMBL" id="MBE1607850.1"/>
    </source>
</evidence>
<comment type="caution">
    <text evidence="2">The sequence shown here is derived from an EMBL/GenBank/DDBJ whole genome shotgun (WGS) entry which is preliminary data.</text>
</comment>
<dbReference type="RefSeq" id="WP_192751729.1">
    <property type="nucleotide sequence ID" value="NZ_BAABJL010000040.1"/>
</dbReference>
<evidence type="ECO:0000313" key="3">
    <source>
        <dbReference type="Proteomes" id="UP000638648"/>
    </source>
</evidence>
<dbReference type="Proteomes" id="UP000638648">
    <property type="component" value="Unassembled WGS sequence"/>
</dbReference>
<dbReference type="InterPro" id="IPR038071">
    <property type="entry name" value="UROD/MetE-like_sf"/>
</dbReference>
<sequence>MASRSVHLVGSYPADDTRQAMTTTANERGRYLRSLPDGDVGDRRNWIVHIVEAFRRHPDLELARHGDWSGYDNRPLFKVKPGRRLSSAAIDTGHAAAAKASYLDFREIRTQNALDQLTFQVGIPGDLDLGLFTFGTVGAFTKRTLFRDALAAEMGEIATWSQRDVLFQLEIPVELIMVATAPTPLRGLAANFLAASAVRLVAAAPPGSRFGIHLCLGDLNHRALKRLTSTAPLVALTRALVRSWPRGRDLEYVHLPLAADDQVPATQSTFYRDMGRLASLPPDLRIIAGLVHEDQGLEEQIRILRIVESYVGRSVDVATACGMGRRGTDAARQALQRAAALAES</sequence>
<reference evidence="2" key="1">
    <citation type="submission" date="2020-10" db="EMBL/GenBank/DDBJ databases">
        <title>Sequencing the genomes of 1000 actinobacteria strains.</title>
        <authorList>
            <person name="Klenk H.-P."/>
        </authorList>
    </citation>
    <scope>NUCLEOTIDE SEQUENCE</scope>
    <source>
        <strain evidence="2">DSM 45354</strain>
    </source>
</reference>
<proteinExistence type="predicted"/>
<evidence type="ECO:0000256" key="1">
    <source>
        <dbReference type="SAM" id="MobiDB-lite"/>
    </source>
</evidence>
<dbReference type="SUPFAM" id="SSF51726">
    <property type="entry name" value="UROD/MetE-like"/>
    <property type="match status" value="1"/>
</dbReference>
<feature type="region of interest" description="Disordered" evidence="1">
    <location>
        <begin position="1"/>
        <end position="20"/>
    </location>
</feature>
<dbReference type="AlphaFoldDB" id="A0A927MVV0"/>
<dbReference type="EMBL" id="JADBEM010000001">
    <property type="protein sequence ID" value="MBE1607850.1"/>
    <property type="molecule type" value="Genomic_DNA"/>
</dbReference>
<protein>
    <submittedName>
        <fullName evidence="2">Uncharacterized protein</fullName>
    </submittedName>
</protein>
<keyword evidence="3" id="KW-1185">Reference proteome</keyword>
<name>A0A927MVV0_9ACTN</name>